<name>A0ABS0YT41_9BACT</name>
<sequence length="356" mass="35957">MNIMKTLTTATALTILAACAGCSLLPGMTAKPAPTPTHRSNLLTGKVTEAFDSGGYTYVNLLKDGESTWVAAPVMKVVVGQELQLLPGATLPSFTSKSLGRTFENIVFSGGLPPAPKGSAAGAADAAATGAGAAGATGAATAQGGPTEVAEVIMAGTVIEAIAASNYTYLHIEKEGKAAWAAVPKTAATVGDEVQLAPGTAMGEFSSQTLNRTFKSIYFADGVEITKKNPKAPTPAATAPAATAPAATAPADGDASLFAGHPKIDPADMDKAMEKAMAAAAAPITGKVTETANAGGYTYICVEKDGAKTWVAVPPMEVKVGEEVSLASGNVMTNFSSKALNRTFDKIIFSNGPTAK</sequence>
<evidence type="ECO:0008006" key="5">
    <source>
        <dbReference type="Google" id="ProtNLM"/>
    </source>
</evidence>
<evidence type="ECO:0000313" key="3">
    <source>
        <dbReference type="EMBL" id="MBJ6801053.1"/>
    </source>
</evidence>
<dbReference type="RefSeq" id="WP_199395551.1">
    <property type="nucleotide sequence ID" value="NZ_JAEMHK010000009.1"/>
</dbReference>
<feature type="chain" id="PRO_5045755474" description="DNA-binding protein" evidence="2">
    <location>
        <begin position="21"/>
        <end position="356"/>
    </location>
</feature>
<keyword evidence="4" id="KW-1185">Reference proteome</keyword>
<gene>
    <name evidence="3" type="ORF">JFN90_13035</name>
</gene>
<protein>
    <recommendedName>
        <fullName evidence="5">DNA-binding protein</fullName>
    </recommendedName>
</protein>
<feature type="region of interest" description="Disordered" evidence="1">
    <location>
        <begin position="229"/>
        <end position="248"/>
    </location>
</feature>
<feature type="compositionally biased region" description="Low complexity" evidence="1">
    <location>
        <begin position="234"/>
        <end position="248"/>
    </location>
</feature>
<dbReference type="EMBL" id="JAEMHK010000009">
    <property type="protein sequence ID" value="MBJ6801053.1"/>
    <property type="molecule type" value="Genomic_DNA"/>
</dbReference>
<proteinExistence type="predicted"/>
<evidence type="ECO:0000313" key="4">
    <source>
        <dbReference type="Proteomes" id="UP000641025"/>
    </source>
</evidence>
<feature type="signal peptide" evidence="2">
    <location>
        <begin position="1"/>
        <end position="20"/>
    </location>
</feature>
<dbReference type="Proteomes" id="UP000641025">
    <property type="component" value="Unassembled WGS sequence"/>
</dbReference>
<organism evidence="3 4">
    <name type="scientific">Geomonas propionica</name>
    <dbReference type="NCBI Taxonomy" id="2798582"/>
    <lineage>
        <taxon>Bacteria</taxon>
        <taxon>Pseudomonadati</taxon>
        <taxon>Thermodesulfobacteriota</taxon>
        <taxon>Desulfuromonadia</taxon>
        <taxon>Geobacterales</taxon>
        <taxon>Geobacteraceae</taxon>
        <taxon>Geomonas</taxon>
    </lineage>
</organism>
<comment type="caution">
    <text evidence="3">The sequence shown here is derived from an EMBL/GenBank/DDBJ whole genome shotgun (WGS) entry which is preliminary data.</text>
</comment>
<accession>A0ABS0YT41</accession>
<keyword evidence="2" id="KW-0732">Signal</keyword>
<reference evidence="3 4" key="1">
    <citation type="submission" date="2020-12" db="EMBL/GenBank/DDBJ databases">
        <title>Geomonas sp. Red259, isolated from paddy soil.</title>
        <authorList>
            <person name="Xu Z."/>
            <person name="Zhang Z."/>
            <person name="Masuda Y."/>
            <person name="Itoh H."/>
            <person name="Senoo K."/>
        </authorList>
    </citation>
    <scope>NUCLEOTIDE SEQUENCE [LARGE SCALE GENOMIC DNA]</scope>
    <source>
        <strain evidence="3 4">Red259</strain>
    </source>
</reference>
<evidence type="ECO:0000256" key="1">
    <source>
        <dbReference type="SAM" id="MobiDB-lite"/>
    </source>
</evidence>
<dbReference type="PROSITE" id="PS51257">
    <property type="entry name" value="PROKAR_LIPOPROTEIN"/>
    <property type="match status" value="1"/>
</dbReference>
<evidence type="ECO:0000256" key="2">
    <source>
        <dbReference type="SAM" id="SignalP"/>
    </source>
</evidence>